<dbReference type="GO" id="GO:0003676">
    <property type="term" value="F:nucleic acid binding"/>
    <property type="evidence" value="ECO:0007669"/>
    <property type="project" value="InterPro"/>
</dbReference>
<dbReference type="GO" id="GO:0032259">
    <property type="term" value="P:methylation"/>
    <property type="evidence" value="ECO:0007669"/>
    <property type="project" value="UniProtKB-KW"/>
</dbReference>
<dbReference type="Pfam" id="PF22654">
    <property type="entry name" value="DUF7008"/>
    <property type="match status" value="1"/>
</dbReference>
<evidence type="ECO:0000256" key="5">
    <source>
        <dbReference type="ARBA" id="ARBA00047942"/>
    </source>
</evidence>
<evidence type="ECO:0000256" key="3">
    <source>
        <dbReference type="ARBA" id="ARBA00022679"/>
    </source>
</evidence>
<feature type="compositionally biased region" description="Acidic residues" evidence="6">
    <location>
        <begin position="1218"/>
        <end position="1230"/>
    </location>
</feature>
<dbReference type="InterPro" id="IPR002052">
    <property type="entry name" value="DNA_methylase_N6_adenine_CS"/>
</dbReference>
<keyword evidence="2" id="KW-0489">Methyltransferase</keyword>
<dbReference type="SUPFAM" id="SSF53335">
    <property type="entry name" value="S-adenosyl-L-methionine-dependent methyltransferases"/>
    <property type="match status" value="1"/>
</dbReference>
<evidence type="ECO:0000256" key="1">
    <source>
        <dbReference type="ARBA" id="ARBA00011900"/>
    </source>
</evidence>
<reference evidence="9 10" key="1">
    <citation type="submission" date="2015-09" db="EMBL/GenBank/DDBJ databases">
        <title>Sorangium comparison.</title>
        <authorList>
            <person name="Zaburannyi N."/>
            <person name="Bunk B."/>
            <person name="Overmann J."/>
            <person name="Mueller R."/>
        </authorList>
    </citation>
    <scope>NUCLEOTIDE SEQUENCE [LARGE SCALE GENOMIC DNA]</scope>
    <source>
        <strain evidence="9 10">So ceGT47</strain>
    </source>
</reference>
<evidence type="ECO:0000259" key="8">
    <source>
        <dbReference type="Pfam" id="PF22654"/>
    </source>
</evidence>
<proteinExistence type="predicted"/>
<dbReference type="InterPro" id="IPR054277">
    <property type="entry name" value="DUF7008"/>
</dbReference>
<evidence type="ECO:0000256" key="2">
    <source>
        <dbReference type="ARBA" id="ARBA00022603"/>
    </source>
</evidence>
<keyword evidence="4" id="KW-0949">S-adenosyl-L-methionine</keyword>
<dbReference type="REBASE" id="299716">
    <property type="entry name" value="SceGT47ORF11020P"/>
</dbReference>
<dbReference type="InterPro" id="IPR011639">
    <property type="entry name" value="MethylTrfase_TaqI-like_dom"/>
</dbReference>
<dbReference type="Proteomes" id="UP000295781">
    <property type="component" value="Chromosome"/>
</dbReference>
<dbReference type="InterPro" id="IPR050953">
    <property type="entry name" value="N4_N6_ade-DNA_methylase"/>
</dbReference>
<organism evidence="9 10">
    <name type="scientific">Sorangium cellulosum</name>
    <name type="common">Polyangium cellulosum</name>
    <dbReference type="NCBI Taxonomy" id="56"/>
    <lineage>
        <taxon>Bacteria</taxon>
        <taxon>Pseudomonadati</taxon>
        <taxon>Myxococcota</taxon>
        <taxon>Polyangia</taxon>
        <taxon>Polyangiales</taxon>
        <taxon>Polyangiaceae</taxon>
        <taxon>Sorangium</taxon>
    </lineage>
</organism>
<feature type="domain" description="DUF7008" evidence="8">
    <location>
        <begin position="827"/>
        <end position="1198"/>
    </location>
</feature>
<dbReference type="GO" id="GO:0009007">
    <property type="term" value="F:site-specific DNA-methyltransferase (adenine-specific) activity"/>
    <property type="evidence" value="ECO:0007669"/>
    <property type="project" value="UniProtKB-EC"/>
</dbReference>
<dbReference type="EMBL" id="CP012670">
    <property type="protein sequence ID" value="AUX20629.1"/>
    <property type="molecule type" value="Genomic_DNA"/>
</dbReference>
<dbReference type="Pfam" id="PF07669">
    <property type="entry name" value="Eco57I"/>
    <property type="match status" value="1"/>
</dbReference>
<name>A0A4P2PVC5_SORCE</name>
<evidence type="ECO:0000313" key="10">
    <source>
        <dbReference type="Proteomes" id="UP000295781"/>
    </source>
</evidence>
<evidence type="ECO:0000313" key="9">
    <source>
        <dbReference type="EMBL" id="AUX20629.1"/>
    </source>
</evidence>
<feature type="domain" description="Type II methyltransferase M.TaqI-like" evidence="7">
    <location>
        <begin position="268"/>
        <end position="443"/>
    </location>
</feature>
<sequence length="1280" mass="142843">MTAPTGLPKLLQPALKALEKDLLARAKTERVEAGLKKAWEDEQKGGQTGVGFDPWRRERVTQLAVAWILSVVFVRTLEDRGHVDPRVAGATADALRAAEDREALFLQVAPFLGPREYLLAVFRELSKLPGARDVFDAKHNPVWVLSPSSEGARALLDFFRKRDASGAPALVFAGEDTRFLGDLYQDLSEAVRKRYALLQTPEFVEEFILDQTLDPAIAEFGLKEVTLIDPTCGSGHFLLGAFRRLLGRWQKEAPAEHIADLARRALDQVYGVDINPYAVAIARFRLVLAVLDAVGIKRLEHAPDIKPNVVVADSLLHRFEQRVLSVGQMSIDDDLRWGDRLFRLENRRDVERVLTRRYHTVVGNPPYITEKDASKRKKYREMYESAAGKYALAAPFTERFFGLGVDGGFVGMINSNAWTKRDYGKTLIEKILPRFDVQKVIDTAGCYLPGHGTPTLLLFGRRRKPGDADVVAVLGKRGEQQEPPDPPNAPVWSEIVKHNNEVGFEGEYVSVEPVPVKELAKHPWILLGGGGREAFRRLEVACDTDVEAISNGVGFCAFSGQDHAFLVPVGVGTRNHLEPELVRHLVKGEDARDWNVVRDLDCIAPYSQTTETLLLELPERTARFLWPSRTSLQSTKGFGGKSRGETGRRWWEWSRWVPARHGRTNAIVGAYVSTHNHFVRAAKCRVYRGGASINYIDLRADIDDLSIDGLLGYLNSSTVAFWCRLVMFPKGGDQVGEGARLSKTPWQDRIEYAGNLLQQLPVPKLDDLRTKLLDLVVAAEETVQQMAEHAPDKVVAATLAATPKLAALREARTTSLAERARLRGILVSLQEEMDWRVYGLFGLPTIAAPSVDAVRVPVEPNHRPFEVRLAREVATDISASEWFRVHKREAPRDVGGPLADLYRQRLRLLDDPEHGTQLRLLETPETKRRWSPPDDAKAFSDAVRTWLLERIEASFREQPQPELRTARQLALELGRDPAVIAAHELLTEESGLDLVKLLSELVDAEGVPFLAGYRYAETGMEKRASWEETWRLQRLEDEGKLAPELARLKLKAIPVPDKYAPKDFLRHTWGLRGKLDVPKERFVTVPGGNTDEDTTPLVGWAGWDHLQTAQALSGLYQRRKTEDGWQKDRLVPLVAGIAERVPWLLQWHNEPSDAFGGMKLGEFFRDFVAGEAHALGVAVDFTKATDDLRTWTPPAAPKRTTVDPSEVLTALQGWKPEVEEDEDDGEEAELPEGPTDVELASAVGVTKAVAARALKKLIADGLVEKLSGRPARYVATGDQA</sequence>
<dbReference type="PANTHER" id="PTHR33841:SF1">
    <property type="entry name" value="DNA METHYLTRANSFERASE A"/>
    <property type="match status" value="1"/>
</dbReference>
<protein>
    <recommendedName>
        <fullName evidence="1">site-specific DNA-methyltransferase (adenine-specific)</fullName>
        <ecNumber evidence="1">2.1.1.72</ecNumber>
    </recommendedName>
</protein>
<evidence type="ECO:0000256" key="6">
    <source>
        <dbReference type="SAM" id="MobiDB-lite"/>
    </source>
</evidence>
<dbReference type="NCBIfam" id="NF033451">
    <property type="entry name" value="BREX_2_MTaseX"/>
    <property type="match status" value="1"/>
</dbReference>
<evidence type="ECO:0000256" key="4">
    <source>
        <dbReference type="ARBA" id="ARBA00022691"/>
    </source>
</evidence>
<dbReference type="PROSITE" id="PS00092">
    <property type="entry name" value="N6_MTASE"/>
    <property type="match status" value="1"/>
</dbReference>
<comment type="catalytic activity">
    <reaction evidence="5">
        <text>a 2'-deoxyadenosine in DNA + S-adenosyl-L-methionine = an N(6)-methyl-2'-deoxyadenosine in DNA + S-adenosyl-L-homocysteine + H(+)</text>
        <dbReference type="Rhea" id="RHEA:15197"/>
        <dbReference type="Rhea" id="RHEA-COMP:12418"/>
        <dbReference type="Rhea" id="RHEA-COMP:12419"/>
        <dbReference type="ChEBI" id="CHEBI:15378"/>
        <dbReference type="ChEBI" id="CHEBI:57856"/>
        <dbReference type="ChEBI" id="CHEBI:59789"/>
        <dbReference type="ChEBI" id="CHEBI:90615"/>
        <dbReference type="ChEBI" id="CHEBI:90616"/>
        <dbReference type="EC" id="2.1.1.72"/>
    </reaction>
</comment>
<dbReference type="AlphaFoldDB" id="A0A4P2PVC5"/>
<accession>A0A4P2PVC5</accession>
<feature type="region of interest" description="Disordered" evidence="6">
    <location>
        <begin position="1214"/>
        <end position="1234"/>
    </location>
</feature>
<dbReference type="EC" id="2.1.1.72" evidence="1"/>
<dbReference type="PANTHER" id="PTHR33841">
    <property type="entry name" value="DNA METHYLTRANSFERASE YEEA-RELATED"/>
    <property type="match status" value="1"/>
</dbReference>
<dbReference type="RefSeq" id="WP_165373043.1">
    <property type="nucleotide sequence ID" value="NZ_CP012670.1"/>
</dbReference>
<dbReference type="GO" id="GO:0006304">
    <property type="term" value="P:DNA modification"/>
    <property type="evidence" value="ECO:0007669"/>
    <property type="project" value="InterPro"/>
</dbReference>
<dbReference type="Gene3D" id="3.40.50.150">
    <property type="entry name" value="Vaccinia Virus protein VP39"/>
    <property type="match status" value="1"/>
</dbReference>
<dbReference type="PRINTS" id="PR00507">
    <property type="entry name" value="N12N6MTFRASE"/>
</dbReference>
<gene>
    <name evidence="9" type="ORF">SOCEGT47_011020</name>
</gene>
<keyword evidence="3" id="KW-0808">Transferase</keyword>
<evidence type="ECO:0000259" key="7">
    <source>
        <dbReference type="Pfam" id="PF07669"/>
    </source>
</evidence>
<dbReference type="InterPro" id="IPR029063">
    <property type="entry name" value="SAM-dependent_MTases_sf"/>
</dbReference>